<accession>A0A2M4D7M1</accession>
<organism evidence="2">
    <name type="scientific">Anopheles darlingi</name>
    <name type="common">Mosquito</name>
    <dbReference type="NCBI Taxonomy" id="43151"/>
    <lineage>
        <taxon>Eukaryota</taxon>
        <taxon>Metazoa</taxon>
        <taxon>Ecdysozoa</taxon>
        <taxon>Arthropoda</taxon>
        <taxon>Hexapoda</taxon>
        <taxon>Insecta</taxon>
        <taxon>Pterygota</taxon>
        <taxon>Neoptera</taxon>
        <taxon>Endopterygota</taxon>
        <taxon>Diptera</taxon>
        <taxon>Nematocera</taxon>
        <taxon>Culicoidea</taxon>
        <taxon>Culicidae</taxon>
        <taxon>Anophelinae</taxon>
        <taxon>Anopheles</taxon>
    </lineage>
</organism>
<feature type="signal peptide" evidence="1">
    <location>
        <begin position="1"/>
        <end position="15"/>
    </location>
</feature>
<keyword evidence="1" id="KW-0732">Signal</keyword>
<reference evidence="2" key="1">
    <citation type="submission" date="2018-01" db="EMBL/GenBank/DDBJ databases">
        <title>An insight into the sialome of Amazonian anophelines.</title>
        <authorList>
            <person name="Ribeiro J.M."/>
            <person name="Scarpassa V."/>
            <person name="Calvo E."/>
        </authorList>
    </citation>
    <scope>NUCLEOTIDE SEQUENCE</scope>
</reference>
<proteinExistence type="predicted"/>
<evidence type="ECO:0000313" key="2">
    <source>
        <dbReference type="EMBL" id="MBW73536.1"/>
    </source>
</evidence>
<name>A0A2M4D7M1_ANODA</name>
<protein>
    <submittedName>
        <fullName evidence="2">Putative secreted protein</fullName>
    </submittedName>
</protein>
<dbReference type="EMBL" id="GGFL01009358">
    <property type="protein sequence ID" value="MBW73536.1"/>
    <property type="molecule type" value="Transcribed_RNA"/>
</dbReference>
<dbReference type="AlphaFoldDB" id="A0A2M4D7M1"/>
<sequence length="82" mass="9220">MIALRLIYLTCATQCQQTCCVFLCSSFVIDSKALICVGGTGLAKFVDFFVCLSMFYPVYVRIFLTELFLQHVTFSSNIVPET</sequence>
<evidence type="ECO:0000256" key="1">
    <source>
        <dbReference type="SAM" id="SignalP"/>
    </source>
</evidence>
<feature type="chain" id="PRO_5014928273" evidence="1">
    <location>
        <begin position="16"/>
        <end position="82"/>
    </location>
</feature>